<feature type="transmembrane region" description="Helical" evidence="1">
    <location>
        <begin position="213"/>
        <end position="234"/>
    </location>
</feature>
<name>A0A0G1X6X9_UNCK3</name>
<sequence>MSIVEWLLILPLLALSARPLVDPDFGWHLRSGMDLLKNLSVPRLDPYSYTAPHWPWVNHEWLSDGMAAFVYNIGGPFVLIALFALTVSGAFLLAASLGKLELKYKLLASVMAGLAALPILGVRMQMLTLLGMALVLWALYRFRNKEIKNLWWLIPVFWLWTNLHGGFLMGLVILAVFFVAEIIKYTSERVWPKFYRRLHIAEVGFSLPQLRHLIWVGLGSGLVTLINPYGWGLYYDFYKLFSTPFATESIAEWQPVILSNIGAQNYTIYISVLLLLLLLTYRKVEPTRWLLMGVFFYLSLLYWRNLPFFMIVSVGFLAETIYQHTHLVFDGMVRNRYTLLVITAVVASMVAQWISDVIPKTANLDATFAAGGYPINAVNWAKTNPDKLGTKMFNEYGHGGFLVWQFPEQKVFIDGRMPYWRTDNDRLVFYDEQYILNARPGAIEMMQQEYGVDWVFIRAGLPLDWALDGQADTWEKVYYDRYEVIYRKKPANAVQ</sequence>
<feature type="transmembrane region" description="Helical" evidence="1">
    <location>
        <begin position="69"/>
        <end position="94"/>
    </location>
</feature>
<feature type="transmembrane region" description="Helical" evidence="1">
    <location>
        <begin position="159"/>
        <end position="183"/>
    </location>
</feature>
<organism evidence="2 3">
    <name type="scientific">candidate division Kazan bacterium GW2011_GWB1_52_7</name>
    <dbReference type="NCBI Taxonomy" id="1620414"/>
    <lineage>
        <taxon>Bacteria</taxon>
        <taxon>Bacteria division Kazan-3B-28</taxon>
    </lineage>
</organism>
<reference evidence="2 3" key="1">
    <citation type="journal article" date="2015" name="Nature">
        <title>rRNA introns, odd ribosomes, and small enigmatic genomes across a large radiation of phyla.</title>
        <authorList>
            <person name="Brown C.T."/>
            <person name="Hug L.A."/>
            <person name="Thomas B.C."/>
            <person name="Sharon I."/>
            <person name="Castelle C.J."/>
            <person name="Singh A."/>
            <person name="Wilkins M.J."/>
            <person name="Williams K.H."/>
            <person name="Banfield J.F."/>
        </authorList>
    </citation>
    <scope>NUCLEOTIDE SEQUENCE [LARGE SCALE GENOMIC DNA]</scope>
</reference>
<comment type="caution">
    <text evidence="2">The sequence shown here is derived from an EMBL/GenBank/DDBJ whole genome shotgun (WGS) entry which is preliminary data.</text>
</comment>
<feature type="transmembrane region" description="Helical" evidence="1">
    <location>
        <begin position="337"/>
        <end position="354"/>
    </location>
</feature>
<keyword evidence="1" id="KW-1133">Transmembrane helix</keyword>
<protein>
    <recommendedName>
        <fullName evidence="4">Glycosyltransferase RgtA/B/C/D-like domain-containing protein</fullName>
    </recommendedName>
</protein>
<dbReference type="Proteomes" id="UP000034913">
    <property type="component" value="Unassembled WGS sequence"/>
</dbReference>
<accession>A0A0G1X6X9</accession>
<evidence type="ECO:0008006" key="4">
    <source>
        <dbReference type="Google" id="ProtNLM"/>
    </source>
</evidence>
<keyword evidence="1" id="KW-0472">Membrane</keyword>
<feature type="transmembrane region" description="Helical" evidence="1">
    <location>
        <begin position="266"/>
        <end position="282"/>
    </location>
</feature>
<evidence type="ECO:0000313" key="3">
    <source>
        <dbReference type="Proteomes" id="UP000034913"/>
    </source>
</evidence>
<evidence type="ECO:0000256" key="1">
    <source>
        <dbReference type="SAM" id="Phobius"/>
    </source>
</evidence>
<evidence type="ECO:0000313" key="2">
    <source>
        <dbReference type="EMBL" id="KKW26585.1"/>
    </source>
</evidence>
<dbReference type="AlphaFoldDB" id="A0A0G1X6X9"/>
<feature type="transmembrane region" description="Helical" evidence="1">
    <location>
        <begin position="294"/>
        <end position="317"/>
    </location>
</feature>
<gene>
    <name evidence="2" type="ORF">VF00_C0003G0015</name>
</gene>
<proteinExistence type="predicted"/>
<feature type="transmembrane region" description="Helical" evidence="1">
    <location>
        <begin position="106"/>
        <end position="139"/>
    </location>
</feature>
<keyword evidence="1" id="KW-0812">Transmembrane</keyword>
<dbReference type="EMBL" id="LCRB01000003">
    <property type="protein sequence ID" value="KKW26585.1"/>
    <property type="molecule type" value="Genomic_DNA"/>
</dbReference>